<organism evidence="1 2">
    <name type="scientific">Gigaspora rosea</name>
    <dbReference type="NCBI Taxonomy" id="44941"/>
    <lineage>
        <taxon>Eukaryota</taxon>
        <taxon>Fungi</taxon>
        <taxon>Fungi incertae sedis</taxon>
        <taxon>Mucoromycota</taxon>
        <taxon>Glomeromycotina</taxon>
        <taxon>Glomeromycetes</taxon>
        <taxon>Diversisporales</taxon>
        <taxon>Gigasporaceae</taxon>
        <taxon>Gigaspora</taxon>
    </lineage>
</organism>
<dbReference type="AlphaFoldDB" id="A0A397W958"/>
<gene>
    <name evidence="1" type="ORF">C2G38_2159157</name>
</gene>
<proteinExistence type="predicted"/>
<name>A0A397W958_9GLOM</name>
<protein>
    <submittedName>
        <fullName evidence="1">Uncharacterized protein</fullName>
    </submittedName>
</protein>
<sequence length="180" mass="20697">MEQTTLQPNTVQALRHFLSIWKQDPASRYILGISNSNALLWDNNQLEQYIDIMPQAETLASNEIDELIGTLDTPETLTLSQSNDTSLLSRLKKDLNQILQPQGVSYTNPYAAPDWKTQVNRILKALSQHSKSRKDQITMLKAHFYLGLLLEKESLQQEQIKKLIQKQKGNRKSLNFDNIF</sequence>
<reference evidence="1 2" key="1">
    <citation type="submission" date="2018-06" db="EMBL/GenBank/DDBJ databases">
        <title>Comparative genomics reveals the genomic features of Rhizophagus irregularis, R. cerebriforme, R. diaphanum and Gigaspora rosea, and their symbiotic lifestyle signature.</title>
        <authorList>
            <person name="Morin E."/>
            <person name="San Clemente H."/>
            <person name="Chen E.C.H."/>
            <person name="De La Providencia I."/>
            <person name="Hainaut M."/>
            <person name="Kuo A."/>
            <person name="Kohler A."/>
            <person name="Murat C."/>
            <person name="Tang N."/>
            <person name="Roy S."/>
            <person name="Loubradou J."/>
            <person name="Henrissat B."/>
            <person name="Grigoriev I.V."/>
            <person name="Corradi N."/>
            <person name="Roux C."/>
            <person name="Martin F.M."/>
        </authorList>
    </citation>
    <scope>NUCLEOTIDE SEQUENCE [LARGE SCALE GENOMIC DNA]</scope>
    <source>
        <strain evidence="1 2">DAOM 194757</strain>
    </source>
</reference>
<keyword evidence="2" id="KW-1185">Reference proteome</keyword>
<accession>A0A397W958</accession>
<dbReference type="Proteomes" id="UP000266673">
    <property type="component" value="Unassembled WGS sequence"/>
</dbReference>
<comment type="caution">
    <text evidence="1">The sequence shown here is derived from an EMBL/GenBank/DDBJ whole genome shotgun (WGS) entry which is preliminary data.</text>
</comment>
<dbReference type="EMBL" id="QKWP01000081">
    <property type="protein sequence ID" value="RIB27976.1"/>
    <property type="molecule type" value="Genomic_DNA"/>
</dbReference>
<evidence type="ECO:0000313" key="1">
    <source>
        <dbReference type="EMBL" id="RIB27976.1"/>
    </source>
</evidence>
<evidence type="ECO:0000313" key="2">
    <source>
        <dbReference type="Proteomes" id="UP000266673"/>
    </source>
</evidence>